<protein>
    <submittedName>
        <fullName evidence="1">Uncharacterized protein</fullName>
    </submittedName>
</protein>
<dbReference type="EMBL" id="BOOA01000059">
    <property type="protein sequence ID" value="GIH27634.1"/>
    <property type="molecule type" value="Genomic_DNA"/>
</dbReference>
<accession>A0A919UN74</accession>
<dbReference type="InterPro" id="IPR036390">
    <property type="entry name" value="WH_DNA-bd_sf"/>
</dbReference>
<name>A0A919UN74_9ACTN</name>
<dbReference type="Gene3D" id="1.10.10.10">
    <property type="entry name" value="Winged helix-like DNA-binding domain superfamily/Winged helix DNA-binding domain"/>
    <property type="match status" value="2"/>
</dbReference>
<organism evidence="1 2">
    <name type="scientific">Acrocarpospora phusangensis</name>
    <dbReference type="NCBI Taxonomy" id="1070424"/>
    <lineage>
        <taxon>Bacteria</taxon>
        <taxon>Bacillati</taxon>
        <taxon>Actinomycetota</taxon>
        <taxon>Actinomycetes</taxon>
        <taxon>Streptosporangiales</taxon>
        <taxon>Streptosporangiaceae</taxon>
        <taxon>Acrocarpospora</taxon>
    </lineage>
</organism>
<dbReference type="Pfam" id="PF13730">
    <property type="entry name" value="HTH_36"/>
    <property type="match status" value="1"/>
</dbReference>
<dbReference type="InterPro" id="IPR036388">
    <property type="entry name" value="WH-like_DNA-bd_sf"/>
</dbReference>
<evidence type="ECO:0000313" key="1">
    <source>
        <dbReference type="EMBL" id="GIH27634.1"/>
    </source>
</evidence>
<reference evidence="1" key="1">
    <citation type="submission" date="2021-01" db="EMBL/GenBank/DDBJ databases">
        <title>Whole genome shotgun sequence of Acrocarpospora phusangensis NBRC 108782.</title>
        <authorList>
            <person name="Komaki H."/>
            <person name="Tamura T."/>
        </authorList>
    </citation>
    <scope>NUCLEOTIDE SEQUENCE</scope>
    <source>
        <strain evidence="1">NBRC 108782</strain>
    </source>
</reference>
<sequence>MKIIAGKSVETYFGMLPETYVWSDKISHNGIRILAVLFARWTKKFWPVLTNDELSEMTGMSTATIKREISQLKKLGLIRVTRTKEGNQYELIRVEFAGDTYRGRNGVSRDASAKIFISMTASEISSGALRLWLMLDRVGRGHEWAWSSQSALAKYMGVKERQIRVYLDELKEAGLLESRRPDPLGKNEYRLTRTPVMVKVAEEHDAKEEIRNAVVRVTGRWLTAVIGPSFRTWIGDNDEVFRSVWWATVEAVQLIGEELTAGKVSETLKTYGTDCPADFIVEILDEWLTDLGFEYADSEEAEEDQAEETIEDINESVQDRGYLDFSAEEACADELTIKWLEASVGDDWRTWNVENVETTDEIHDCMYIMVSALGPDGARGRMDDVIESYGTGHDPKFIIKILDEILNATDGSGDYATAA</sequence>
<dbReference type="AlphaFoldDB" id="A0A919UN74"/>
<proteinExistence type="predicted"/>
<keyword evidence="2" id="KW-1185">Reference proteome</keyword>
<dbReference type="SUPFAM" id="SSF46785">
    <property type="entry name" value="Winged helix' DNA-binding domain"/>
    <property type="match status" value="2"/>
</dbReference>
<dbReference type="CDD" id="cd00090">
    <property type="entry name" value="HTH_ARSR"/>
    <property type="match status" value="1"/>
</dbReference>
<dbReference type="Proteomes" id="UP000640052">
    <property type="component" value="Unassembled WGS sequence"/>
</dbReference>
<comment type="caution">
    <text evidence="1">The sequence shown here is derived from an EMBL/GenBank/DDBJ whole genome shotgun (WGS) entry which is preliminary data.</text>
</comment>
<evidence type="ECO:0000313" key="2">
    <source>
        <dbReference type="Proteomes" id="UP000640052"/>
    </source>
</evidence>
<dbReference type="InterPro" id="IPR011991">
    <property type="entry name" value="ArsR-like_HTH"/>
</dbReference>
<gene>
    <name evidence="1" type="ORF">Aph01nite_59440</name>
</gene>